<dbReference type="Pfam" id="PF12400">
    <property type="entry name" value="STIMATE"/>
    <property type="match status" value="1"/>
</dbReference>
<evidence type="ECO:0000259" key="10">
    <source>
        <dbReference type="PROSITE" id="PS51339"/>
    </source>
</evidence>
<dbReference type="InterPro" id="IPR030564">
    <property type="entry name" value="Myotubularin"/>
</dbReference>
<dbReference type="InterPro" id="IPR011993">
    <property type="entry name" value="PH-like_dom_sf"/>
</dbReference>
<evidence type="ECO:0000256" key="7">
    <source>
        <dbReference type="SAM" id="Coils"/>
    </source>
</evidence>
<dbReference type="GO" id="GO:0052629">
    <property type="term" value="F:phosphatidylinositol-3,5-bisphosphate 3-phosphatase activity"/>
    <property type="evidence" value="ECO:0007669"/>
    <property type="project" value="UniProtKB-EC"/>
</dbReference>
<dbReference type="GO" id="GO:0006629">
    <property type="term" value="P:lipid metabolic process"/>
    <property type="evidence" value="ECO:0007669"/>
    <property type="project" value="UniProtKB-KW"/>
</dbReference>
<dbReference type="CDD" id="cd14507">
    <property type="entry name" value="PTP-MTM-like"/>
    <property type="match status" value="1"/>
</dbReference>
<evidence type="ECO:0000256" key="5">
    <source>
        <dbReference type="PIRSR" id="PIRSR630564-1"/>
    </source>
</evidence>
<evidence type="ECO:0000256" key="6">
    <source>
        <dbReference type="PIRSR" id="PIRSR630564-2"/>
    </source>
</evidence>
<comment type="subcellular location">
    <subcellularLocation>
        <location evidence="1">Endomembrane system</location>
        <topology evidence="1">Peripheral membrane protein</topology>
    </subcellularLocation>
</comment>
<reference evidence="11" key="1">
    <citation type="submission" date="2022-12" db="EMBL/GenBank/DDBJ databases">
        <authorList>
            <person name="Webb A."/>
        </authorList>
    </citation>
    <scope>NUCLEOTIDE SEQUENCE</scope>
    <source>
        <strain evidence="11">Pd1</strain>
    </source>
</reference>
<evidence type="ECO:0000256" key="9">
    <source>
        <dbReference type="SAM" id="Phobius"/>
    </source>
</evidence>
<feature type="compositionally biased region" description="Acidic residues" evidence="8">
    <location>
        <begin position="1005"/>
        <end position="1014"/>
    </location>
</feature>
<dbReference type="SMART" id="SM00404">
    <property type="entry name" value="PTPc_motif"/>
    <property type="match status" value="1"/>
</dbReference>
<feature type="transmembrane region" description="Helical" evidence="9">
    <location>
        <begin position="772"/>
        <end position="790"/>
    </location>
</feature>
<dbReference type="Proteomes" id="UP001162029">
    <property type="component" value="Unassembled WGS sequence"/>
</dbReference>
<dbReference type="PROSITE" id="PS00383">
    <property type="entry name" value="TYR_PHOSPHATASE_1"/>
    <property type="match status" value="1"/>
</dbReference>
<name>A0AAV0T5T6_9STRA</name>
<sequence>MGSKRNLNVDEDSWTEVKQQELDHATSYVSESMYLVMENPSDTLYMGESVQLKVHALSAQSTLGHVAGVSSKKKAGKNVDGMIHGTLFITDYRLLFRSFHHDEEELVETYLNNIAELVEFQVNGKLGPMSQLEISCKNFELVRFKFPGENVSGDVYVKINQLLANNLEPAAFVLNQKPDVSGWTMYDPQVEFTRLGFKMPKPGTQIGGFRITQVNNNYKMSPTYPSSFIIPASVSDGELRKISFFRARGRVPAITYRHNNDAVIARCAQPLVGLRRKRCISDEAYMTALRRECTRKLVFIDCRSQTSAYGNIALGGGFEVLDYYKNTSIMFMGIENIHSMRDSIRKLFDLIKNEVRGNERPNWLSGLEGTRWLEHVRSILVSCSICVAKLVEGTSLMIHCSDGWDRTAQITALVKLCADPFYRTITGFQVLVEQEWCAFGHQFRVRSGHTDSPAGYWEDDSTSPVFMQFVDAVWQLMRQFPCSFEFNERYLIALLDEVYSKRSGTFLYDCEEARMRSKTIIRCTSAWTLIEAHPDFANFQNSFFIVPLSGEGATDKSPSVLQCKWHTSSLAIWSSFYLRSLESNDSRDAWAKELQVTQRELQEQLSAAHKQLQSQAEQNSDLQSELEQLRRERAQLHRVLEGEVYSDTSNGLLVHEEDENEDGILLSVASVGESRTRLKTSCIDSASETKVYSTSGVGCFLGGSMSQEFEILQTYFDCARETRSMNSTATKNICHELLLPIFQSCDRKRLSMSTWHDKDENMTECKLLSGDFAAFLQILLGLIAFSVLVIKRLHETPQRPLMVWAFDAAKQMIGATFAHIANLFIAIMLYARQQENFESDPEPVDQCALYFVNFTLDTTFGVFLNYILLSGVILLALRFDWSSLKTPGDYGTPVLFRTWFLQVLSWILVIFSCKFFIAILIVIFEKPLGALAVVLFKPFKNYPDAELTLVMIACPCSMNAMQFWIQDNFLKKDVRDESCIVSQAAQSPTSRLNNDDKVPSLGTPTDDECSEPGEGDSKLTIVMTDKTENIEAN</sequence>
<feature type="region of interest" description="Disordered" evidence="8">
    <location>
        <begin position="985"/>
        <end position="1033"/>
    </location>
</feature>
<evidence type="ECO:0000313" key="12">
    <source>
        <dbReference type="Proteomes" id="UP001162029"/>
    </source>
</evidence>
<dbReference type="Gene3D" id="2.30.29.30">
    <property type="entry name" value="Pleckstrin-homology domain (PH domain)/Phosphotyrosine-binding domain (PTB)"/>
    <property type="match status" value="1"/>
</dbReference>
<keyword evidence="9" id="KW-0812">Transmembrane</keyword>
<protein>
    <recommendedName>
        <fullName evidence="3">phosphatidylinositol-3,5-bisphosphate 3-phosphatase</fullName>
        <ecNumber evidence="3">3.1.3.95</ecNumber>
    </recommendedName>
</protein>
<feature type="transmembrane region" description="Helical" evidence="9">
    <location>
        <begin position="899"/>
        <end position="924"/>
    </location>
</feature>
<proteinExistence type="inferred from homology"/>
<dbReference type="AlphaFoldDB" id="A0AAV0T5T6"/>
<dbReference type="InterPro" id="IPR016130">
    <property type="entry name" value="Tyr_Pase_AS"/>
</dbReference>
<dbReference type="InterPro" id="IPR029021">
    <property type="entry name" value="Prot-tyrosine_phosphatase-like"/>
</dbReference>
<evidence type="ECO:0000256" key="4">
    <source>
        <dbReference type="ARBA" id="ARBA00023098"/>
    </source>
</evidence>
<feature type="binding site" evidence="6">
    <location>
        <begin position="336"/>
        <end position="337"/>
    </location>
    <ligand>
        <name>substrate</name>
    </ligand>
</feature>
<evidence type="ECO:0000313" key="11">
    <source>
        <dbReference type="EMBL" id="CAI5713106.1"/>
    </source>
</evidence>
<dbReference type="InterPro" id="IPR022127">
    <property type="entry name" value="STIMATE/YPL162C"/>
</dbReference>
<dbReference type="InterPro" id="IPR004182">
    <property type="entry name" value="GRAM"/>
</dbReference>
<feature type="domain" description="Myotubularin phosphatase" evidence="10">
    <location>
        <begin position="182"/>
        <end position="577"/>
    </location>
</feature>
<dbReference type="PROSITE" id="PS51339">
    <property type="entry name" value="PPASE_MYOTUBULARIN"/>
    <property type="match status" value="1"/>
</dbReference>
<evidence type="ECO:0000256" key="1">
    <source>
        <dbReference type="ARBA" id="ARBA00004184"/>
    </source>
</evidence>
<dbReference type="EC" id="3.1.3.95" evidence="3"/>
<organism evidence="11 12">
    <name type="scientific">Peronospora destructor</name>
    <dbReference type="NCBI Taxonomy" id="86335"/>
    <lineage>
        <taxon>Eukaryota</taxon>
        <taxon>Sar</taxon>
        <taxon>Stramenopiles</taxon>
        <taxon>Oomycota</taxon>
        <taxon>Peronosporomycetes</taxon>
        <taxon>Peronosporales</taxon>
        <taxon>Peronosporaceae</taxon>
        <taxon>Peronospora</taxon>
    </lineage>
</organism>
<dbReference type="EMBL" id="CANTFM010000142">
    <property type="protein sequence ID" value="CAI5713106.1"/>
    <property type="molecule type" value="Genomic_DNA"/>
</dbReference>
<evidence type="ECO:0000256" key="2">
    <source>
        <dbReference type="ARBA" id="ARBA00007471"/>
    </source>
</evidence>
<evidence type="ECO:0000256" key="3">
    <source>
        <dbReference type="ARBA" id="ARBA00012903"/>
    </source>
</evidence>
<feature type="coiled-coil region" evidence="7">
    <location>
        <begin position="591"/>
        <end position="639"/>
    </location>
</feature>
<feature type="binding site" evidence="6">
    <location>
        <begin position="400"/>
        <end position="406"/>
    </location>
    <ligand>
        <name>substrate</name>
    </ligand>
</feature>
<gene>
    <name evidence="11" type="ORF">PDE001_LOCUS906</name>
</gene>
<comment type="similarity">
    <text evidence="2">Belongs to the protein-tyrosine phosphatase family. Non-receptor class myotubularin subfamily.</text>
</comment>
<keyword evidence="12" id="KW-1185">Reference proteome</keyword>
<dbReference type="Pfam" id="PF06602">
    <property type="entry name" value="Myotub-related"/>
    <property type="match status" value="1"/>
</dbReference>
<dbReference type="GO" id="GO:0012505">
    <property type="term" value="C:endomembrane system"/>
    <property type="evidence" value="ECO:0007669"/>
    <property type="project" value="UniProtKB-SubCell"/>
</dbReference>
<dbReference type="PANTHER" id="PTHR10807">
    <property type="entry name" value="MYOTUBULARIN-RELATED"/>
    <property type="match status" value="1"/>
</dbReference>
<dbReference type="SUPFAM" id="SSF50729">
    <property type="entry name" value="PH domain-like"/>
    <property type="match status" value="1"/>
</dbReference>
<dbReference type="SUPFAM" id="SSF52799">
    <property type="entry name" value="(Phosphotyrosine protein) phosphatases II"/>
    <property type="match status" value="1"/>
</dbReference>
<dbReference type="InterPro" id="IPR003595">
    <property type="entry name" value="Tyr_Pase_cat"/>
</dbReference>
<keyword evidence="4" id="KW-0443">Lipid metabolism</keyword>
<dbReference type="GO" id="GO:0005737">
    <property type="term" value="C:cytoplasm"/>
    <property type="evidence" value="ECO:0007669"/>
    <property type="project" value="TreeGrafter"/>
</dbReference>
<feature type="transmembrane region" description="Helical" evidence="9">
    <location>
        <begin position="860"/>
        <end position="879"/>
    </location>
</feature>
<keyword evidence="9" id="KW-1133">Transmembrane helix</keyword>
<keyword evidence="9" id="KW-0472">Membrane</keyword>
<dbReference type="Pfam" id="PF02893">
    <property type="entry name" value="GRAM"/>
    <property type="match status" value="1"/>
</dbReference>
<feature type="active site" description="Phosphocysteine intermediate" evidence="5">
    <location>
        <position position="400"/>
    </location>
</feature>
<dbReference type="PANTHER" id="PTHR10807:SF128">
    <property type="entry name" value="PHOSPHATIDYLINOSITOL-3,5-BISPHOSPHATE 3-PHOSPHATASE"/>
    <property type="match status" value="1"/>
</dbReference>
<evidence type="ECO:0000256" key="8">
    <source>
        <dbReference type="SAM" id="MobiDB-lite"/>
    </source>
</evidence>
<keyword evidence="7" id="KW-0175">Coiled coil</keyword>
<accession>A0AAV0T5T6</accession>
<dbReference type="InterPro" id="IPR010569">
    <property type="entry name" value="Myotubularin-like_Pase_dom"/>
</dbReference>
<comment type="caution">
    <text evidence="11">The sequence shown here is derived from an EMBL/GenBank/DDBJ whole genome shotgun (WGS) entry which is preliminary data.</text>
</comment>